<organism evidence="4 5">
    <name type="scientific">Saccharolobus islandicus (strain REY15A)</name>
    <name type="common">Sulfolobus islandicus</name>
    <dbReference type="NCBI Taxonomy" id="930945"/>
    <lineage>
        <taxon>Archaea</taxon>
        <taxon>Thermoproteota</taxon>
        <taxon>Thermoprotei</taxon>
        <taxon>Sulfolobales</taxon>
        <taxon>Sulfolobaceae</taxon>
        <taxon>Saccharolobus</taxon>
    </lineage>
</organism>
<reference evidence="4 5" key="1">
    <citation type="journal article" date="2011" name="J. Bacteriol.">
        <title>Genome analyses of icelandic strains of Sulfolobus islandicus, model organisms for genetic and virus-host interaction studies.</title>
        <authorList>
            <person name="Guo L."/>
            <person name="Brugger K."/>
            <person name="Liu C."/>
            <person name="Shah S.A."/>
            <person name="Zheng H."/>
            <person name="Zhu Y."/>
            <person name="Wang S."/>
            <person name="Lillestol R.K."/>
            <person name="Chen L."/>
            <person name="Frank J."/>
            <person name="Prangishvili D."/>
            <person name="Paulin L."/>
            <person name="She Q."/>
            <person name="Huang L."/>
            <person name="Garrett R.A."/>
        </authorList>
    </citation>
    <scope>NUCLEOTIDE SEQUENCE [LARGE SCALE GENOMIC DNA]</scope>
    <source>
        <strain evidence="4 5">REY15A</strain>
    </source>
</reference>
<dbReference type="RefSeq" id="WP_014513835.1">
    <property type="nucleotide sequence ID" value="NC_017276.1"/>
</dbReference>
<dbReference type="InterPro" id="IPR029063">
    <property type="entry name" value="SAM-dependent_MTases_sf"/>
</dbReference>
<dbReference type="eggNOG" id="arCOG01401">
    <property type="taxonomic scope" value="Archaea"/>
</dbReference>
<dbReference type="Gene3D" id="3.40.50.150">
    <property type="entry name" value="Vaccinia Virus protein VP39"/>
    <property type="match status" value="1"/>
</dbReference>
<dbReference type="InterPro" id="IPR056743">
    <property type="entry name" value="TRM5-TYW2-like_MTfase"/>
</dbReference>
<name>F0NE18_SACI5</name>
<dbReference type="Pfam" id="PF02475">
    <property type="entry name" value="TRM5-TYW2_MTfase"/>
    <property type="match status" value="1"/>
</dbReference>
<keyword evidence="4" id="KW-0489">Methyltransferase</keyword>
<dbReference type="KEGG" id="sir:SiRe_0881"/>
<evidence type="ECO:0000256" key="1">
    <source>
        <dbReference type="ARBA" id="ARBA00022679"/>
    </source>
</evidence>
<gene>
    <name evidence="4" type="ordered locus">SiRe_0881</name>
</gene>
<evidence type="ECO:0000313" key="5">
    <source>
        <dbReference type="Proteomes" id="UP000002664"/>
    </source>
</evidence>
<sequence length="239" mass="27037">MIFTYGKTKLKIPEGYEYVYYATFIAGEWDFLKVKDTDTVLNAGAFIGDFTVKIARKAKEVVAVEPLPWAFKLLKENVEINNLKNVVLVNKALYDVDGVRLKIVDEGTGSKIGENGVEVEGVTVDSLGKFSVVKMDIEGAEGKVMKNGEWLDHVKQIAIELHGRENIEAIPQLLRNKGFVIRFMTGDDLVKNALKNSFLHPISFIKAEARTKVVLNYFKRKYDVPALSREEYKILYGRK</sequence>
<protein>
    <submittedName>
        <fullName evidence="4">Methyltransferase, FkbM family</fullName>
    </submittedName>
</protein>
<dbReference type="GO" id="GO:0008168">
    <property type="term" value="F:methyltransferase activity"/>
    <property type="evidence" value="ECO:0007669"/>
    <property type="project" value="UniProtKB-KW"/>
</dbReference>
<evidence type="ECO:0000313" key="4">
    <source>
        <dbReference type="EMBL" id="ADX84954.1"/>
    </source>
</evidence>
<dbReference type="GO" id="GO:0032259">
    <property type="term" value="P:methylation"/>
    <property type="evidence" value="ECO:0007669"/>
    <property type="project" value="UniProtKB-KW"/>
</dbReference>
<keyword evidence="1 4" id="KW-0808">Transferase</keyword>
<dbReference type="Proteomes" id="UP000002664">
    <property type="component" value="Chromosome"/>
</dbReference>
<dbReference type="STRING" id="930945.SiRe_0881"/>
<dbReference type="HOGENOM" id="CLU_101256_0_0_2"/>
<feature type="domain" description="TRM5/TYW2-like methyltransferase" evidence="3">
    <location>
        <begin position="33"/>
        <end position="90"/>
    </location>
</feature>
<keyword evidence="2" id="KW-0949">S-adenosyl-L-methionine</keyword>
<dbReference type="SUPFAM" id="SSF53335">
    <property type="entry name" value="S-adenosyl-L-methionine-dependent methyltransferases"/>
    <property type="match status" value="1"/>
</dbReference>
<dbReference type="NCBIfam" id="TIGR01444">
    <property type="entry name" value="fkbM_fam"/>
    <property type="match status" value="1"/>
</dbReference>
<accession>F0NE18</accession>
<keyword evidence="5" id="KW-1185">Reference proteome</keyword>
<evidence type="ECO:0000256" key="2">
    <source>
        <dbReference type="ARBA" id="ARBA00022691"/>
    </source>
</evidence>
<dbReference type="InterPro" id="IPR052514">
    <property type="entry name" value="SAM-dependent_MTase"/>
</dbReference>
<dbReference type="PANTHER" id="PTHR34203:SF15">
    <property type="entry name" value="SLL1173 PROTEIN"/>
    <property type="match status" value="1"/>
</dbReference>
<dbReference type="InterPro" id="IPR006342">
    <property type="entry name" value="FkbM_mtfrase"/>
</dbReference>
<dbReference type="AlphaFoldDB" id="F0NE18"/>
<dbReference type="EMBL" id="CP002425">
    <property type="protein sequence ID" value="ADX84954.1"/>
    <property type="molecule type" value="Genomic_DNA"/>
</dbReference>
<dbReference type="GeneID" id="12417781"/>
<proteinExistence type="predicted"/>
<evidence type="ECO:0000259" key="3">
    <source>
        <dbReference type="Pfam" id="PF02475"/>
    </source>
</evidence>
<dbReference type="PANTHER" id="PTHR34203">
    <property type="entry name" value="METHYLTRANSFERASE, FKBM FAMILY PROTEIN"/>
    <property type="match status" value="1"/>
</dbReference>